<dbReference type="CDD" id="cd00130">
    <property type="entry name" value="PAS"/>
    <property type="match status" value="1"/>
</dbReference>
<evidence type="ECO:0000256" key="1">
    <source>
        <dbReference type="SAM" id="Coils"/>
    </source>
</evidence>
<evidence type="ECO:0000259" key="5">
    <source>
        <dbReference type="PROSITE" id="PS51832"/>
    </source>
</evidence>
<evidence type="ECO:0000259" key="3">
    <source>
        <dbReference type="PROSITE" id="PS50112"/>
    </source>
</evidence>
<sequence>MNTFVKKSLFLCVLIISLLFGCSFTYNHKSDSYKKTDKIKVVMDNNYPPYVFKDSSGNLQGILIDQWKLWEMKTGIKVEIVAMDWYEAQSLMKKDKIDVLDTLFLNEEKSKIYDFSKSYTKIEVPIFFNENISGINGIETLRGFSVGVKKGDSIINILNERGITDFKEYDSYEAIINAAKNNEIVTFIMGKPPAFYYMYKANITDKFNYSDPLYTGGFHRAVKKGNTELLNIIEDGFSLISSTEYKQIDRKWFGTSSPNPEFMRHILFISSIIITVILLLIFWNRMLKKNVKQKTSELTKLIKELSSSENRIRALFKALPDMVFVISVDGIFLDYHSENTQDLYIYPDEFIGKSISDVFPGKLADRFMNSIVNLFKTNETQIEEYSLDFHNEIHHFEARLIQCDIDSIMVIVRDITERKNTETRIYEMSIYDGLTDLNNRNYFENELEQCQNNIENLSHFAMVICDLDGLKLINDTLGHSVGDEYLCTVANILRSCFREQDIISRIGGDEFGILMHNTSPEEIEKIKVNIIKNIEQVNQNNKLVPFSISFGYEVYKEEYKDLKEMFKEADNYMYREKLHHRQSTKSEIVQVLMKMLKARDFITEGHGDRLQELASKLAESAGMSDNEIKDMSLLGQFHDIGKVGISDAILFKPGKLNEEEAAEMKKHTEIGYRIAQSSPDLMHISDWIFKHHEWWNGEGYPFGLKGKDIPIQCRILSIVDAYDAMTNDRPYRKALKKETAVVELKKCAGIQFDPMLVDKFIDILNKDLQFE</sequence>
<dbReference type="Pfam" id="PF08448">
    <property type="entry name" value="PAS_4"/>
    <property type="match status" value="1"/>
</dbReference>
<feature type="domain" description="PAS" evidence="3">
    <location>
        <begin position="308"/>
        <end position="378"/>
    </location>
</feature>
<dbReference type="InterPro" id="IPR035965">
    <property type="entry name" value="PAS-like_dom_sf"/>
</dbReference>
<dbReference type="InterPro" id="IPR003607">
    <property type="entry name" value="HD/PDEase_dom"/>
</dbReference>
<dbReference type="InterPro" id="IPR000014">
    <property type="entry name" value="PAS"/>
</dbReference>
<dbReference type="SUPFAM" id="SSF109604">
    <property type="entry name" value="HD-domain/PDEase-like"/>
    <property type="match status" value="1"/>
</dbReference>
<evidence type="ECO:0000313" key="6">
    <source>
        <dbReference type="EMBL" id="MCY6369431.1"/>
    </source>
</evidence>
<keyword evidence="6" id="KW-0548">Nucleotidyltransferase</keyword>
<dbReference type="CDD" id="cd01949">
    <property type="entry name" value="GGDEF"/>
    <property type="match status" value="1"/>
</dbReference>
<dbReference type="GO" id="GO:0052621">
    <property type="term" value="F:diguanylate cyclase activity"/>
    <property type="evidence" value="ECO:0007669"/>
    <property type="project" value="UniProtKB-EC"/>
</dbReference>
<dbReference type="SMART" id="SM00471">
    <property type="entry name" value="HDc"/>
    <property type="match status" value="1"/>
</dbReference>
<dbReference type="InterPro" id="IPR001638">
    <property type="entry name" value="Solute-binding_3/MltF_N"/>
</dbReference>
<feature type="domain" description="GGDEF" evidence="4">
    <location>
        <begin position="458"/>
        <end position="589"/>
    </location>
</feature>
<dbReference type="Gene3D" id="3.40.190.10">
    <property type="entry name" value="Periplasmic binding protein-like II"/>
    <property type="match status" value="2"/>
</dbReference>
<dbReference type="Pfam" id="PF00990">
    <property type="entry name" value="GGDEF"/>
    <property type="match status" value="1"/>
</dbReference>
<feature type="transmembrane region" description="Helical" evidence="2">
    <location>
        <begin position="262"/>
        <end position="283"/>
    </location>
</feature>
<dbReference type="InterPro" id="IPR029787">
    <property type="entry name" value="Nucleotide_cyclase"/>
</dbReference>
<dbReference type="Gene3D" id="3.30.70.270">
    <property type="match status" value="1"/>
</dbReference>
<feature type="coiled-coil region" evidence="1">
    <location>
        <begin position="284"/>
        <end position="311"/>
    </location>
</feature>
<keyword evidence="7" id="KW-1185">Reference proteome</keyword>
<dbReference type="SMART" id="SM00062">
    <property type="entry name" value="PBPb"/>
    <property type="match status" value="1"/>
</dbReference>
<dbReference type="PANTHER" id="PTHR45228">
    <property type="entry name" value="CYCLIC DI-GMP PHOSPHODIESTERASE TM_0186-RELATED"/>
    <property type="match status" value="1"/>
</dbReference>
<dbReference type="RefSeq" id="WP_268047792.1">
    <property type="nucleotide sequence ID" value="NZ_JAPQES010000001.1"/>
</dbReference>
<accession>A0ABT4CMG7</accession>
<keyword evidence="1" id="KW-0175">Coiled coil</keyword>
<reference evidence="6" key="1">
    <citation type="submission" date="2022-12" db="EMBL/GenBank/DDBJ databases">
        <authorList>
            <person name="Wang J."/>
        </authorList>
    </citation>
    <scope>NUCLEOTIDE SEQUENCE</scope>
    <source>
        <strain evidence="6">HY-42-06</strain>
    </source>
</reference>
<dbReference type="PROSITE" id="PS50112">
    <property type="entry name" value="PAS"/>
    <property type="match status" value="1"/>
</dbReference>
<dbReference type="Proteomes" id="UP001079657">
    <property type="component" value="Unassembled WGS sequence"/>
</dbReference>
<dbReference type="EMBL" id="JAPQES010000001">
    <property type="protein sequence ID" value="MCY6369431.1"/>
    <property type="molecule type" value="Genomic_DNA"/>
</dbReference>
<dbReference type="NCBIfam" id="TIGR00254">
    <property type="entry name" value="GGDEF"/>
    <property type="match status" value="1"/>
</dbReference>
<evidence type="ECO:0000259" key="4">
    <source>
        <dbReference type="PROSITE" id="PS50887"/>
    </source>
</evidence>
<dbReference type="Gene3D" id="1.10.3210.10">
    <property type="entry name" value="Hypothetical protein af1432"/>
    <property type="match status" value="1"/>
</dbReference>
<dbReference type="SUPFAM" id="SSF55073">
    <property type="entry name" value="Nucleotide cyclase"/>
    <property type="match status" value="1"/>
</dbReference>
<dbReference type="Pfam" id="PF00497">
    <property type="entry name" value="SBP_bac_3"/>
    <property type="match status" value="1"/>
</dbReference>
<feature type="domain" description="HD-GYP" evidence="5">
    <location>
        <begin position="581"/>
        <end position="771"/>
    </location>
</feature>
<dbReference type="InterPro" id="IPR000160">
    <property type="entry name" value="GGDEF_dom"/>
</dbReference>
<dbReference type="PROSITE" id="PS51257">
    <property type="entry name" value="PROKAR_LIPOPROTEIN"/>
    <property type="match status" value="1"/>
</dbReference>
<organism evidence="6 7">
    <name type="scientific">Clostridium ganghwense</name>
    <dbReference type="NCBI Taxonomy" id="312089"/>
    <lineage>
        <taxon>Bacteria</taxon>
        <taxon>Bacillati</taxon>
        <taxon>Bacillota</taxon>
        <taxon>Clostridia</taxon>
        <taxon>Eubacteriales</taxon>
        <taxon>Clostridiaceae</taxon>
        <taxon>Clostridium</taxon>
    </lineage>
</organism>
<name>A0ABT4CMG7_9CLOT</name>
<dbReference type="EC" id="2.7.7.65" evidence="6"/>
<dbReference type="Pfam" id="PF13487">
    <property type="entry name" value="HD_5"/>
    <property type="match status" value="1"/>
</dbReference>
<dbReference type="SUPFAM" id="SSF55785">
    <property type="entry name" value="PYP-like sensor domain (PAS domain)"/>
    <property type="match status" value="1"/>
</dbReference>
<dbReference type="SUPFAM" id="SSF53850">
    <property type="entry name" value="Periplasmic binding protein-like II"/>
    <property type="match status" value="1"/>
</dbReference>
<dbReference type="InterPro" id="IPR013656">
    <property type="entry name" value="PAS_4"/>
</dbReference>
<gene>
    <name evidence="6" type="ORF">OXH55_02060</name>
</gene>
<keyword evidence="6" id="KW-0808">Transferase</keyword>
<dbReference type="PROSITE" id="PS50887">
    <property type="entry name" value="GGDEF"/>
    <property type="match status" value="1"/>
</dbReference>
<dbReference type="NCBIfam" id="TIGR00229">
    <property type="entry name" value="sensory_box"/>
    <property type="match status" value="1"/>
</dbReference>
<dbReference type="InterPro" id="IPR037522">
    <property type="entry name" value="HD_GYP_dom"/>
</dbReference>
<protein>
    <submittedName>
        <fullName evidence="6">Diguanylate cyclase</fullName>
        <ecNumber evidence="6">2.7.7.65</ecNumber>
    </submittedName>
</protein>
<keyword evidence="2" id="KW-0812">Transmembrane</keyword>
<dbReference type="PANTHER" id="PTHR45228:SF1">
    <property type="entry name" value="CYCLIC DI-GMP PHOSPHODIESTERASE TM_0186"/>
    <property type="match status" value="1"/>
</dbReference>
<dbReference type="PROSITE" id="PS51832">
    <property type="entry name" value="HD_GYP"/>
    <property type="match status" value="1"/>
</dbReference>
<keyword evidence="2" id="KW-1133">Transmembrane helix</keyword>
<dbReference type="Gene3D" id="3.30.450.20">
    <property type="entry name" value="PAS domain"/>
    <property type="match status" value="1"/>
</dbReference>
<dbReference type="CDD" id="cd00077">
    <property type="entry name" value="HDc"/>
    <property type="match status" value="1"/>
</dbReference>
<evidence type="ECO:0000256" key="2">
    <source>
        <dbReference type="SAM" id="Phobius"/>
    </source>
</evidence>
<comment type="caution">
    <text evidence="6">The sequence shown here is derived from an EMBL/GenBank/DDBJ whole genome shotgun (WGS) entry which is preliminary data.</text>
</comment>
<dbReference type="InterPro" id="IPR052020">
    <property type="entry name" value="Cyclic_di-GMP/3'3'-cGAMP_PDE"/>
</dbReference>
<dbReference type="InterPro" id="IPR043128">
    <property type="entry name" value="Rev_trsase/Diguanyl_cyclase"/>
</dbReference>
<keyword evidence="2" id="KW-0472">Membrane</keyword>
<evidence type="ECO:0000313" key="7">
    <source>
        <dbReference type="Proteomes" id="UP001079657"/>
    </source>
</evidence>
<dbReference type="SMART" id="SM00267">
    <property type="entry name" value="GGDEF"/>
    <property type="match status" value="1"/>
</dbReference>
<dbReference type="CDD" id="cd13706">
    <property type="entry name" value="PBP2_HisK_like_1"/>
    <property type="match status" value="1"/>
</dbReference>
<dbReference type="SMART" id="SM00091">
    <property type="entry name" value="PAS"/>
    <property type="match status" value="1"/>
</dbReference>
<proteinExistence type="predicted"/>